<feature type="domain" description="Endonuclease/exonuclease/phosphatase" evidence="2">
    <location>
        <begin position="489"/>
        <end position="616"/>
    </location>
</feature>
<protein>
    <submittedName>
        <fullName evidence="3">G2092 protein</fullName>
    </submittedName>
</protein>
<gene>
    <name evidence="3" type="primary">g2092</name>
    <name evidence="3" type="ORF">VP750_LOCUS1794</name>
</gene>
<feature type="region of interest" description="Disordered" evidence="1">
    <location>
        <begin position="330"/>
        <end position="356"/>
    </location>
</feature>
<feature type="compositionally biased region" description="Polar residues" evidence="1">
    <location>
        <begin position="149"/>
        <end position="163"/>
    </location>
</feature>
<name>A0ABP1FJI8_9CHLO</name>
<proteinExistence type="predicted"/>
<sequence>MLLHFDETPEAEEAQIQACDEQHITLPGDDSQAALHIPVHMSQGQLISPFLCQLTVHGLPPSLARRGIGQQLLSRAGYSSQECTVEGEFMGDLPTQYASQQAAGGVGNADACLIFIRPPPGDWELLRMPKSFRIGEDRIHISRPGQRLATHTQPLTADSQVVTHSEGPRTIRTRQRVQRAARRAAAAEPSRPAPAARPTRCSPTSGAAIPQSPAPTAGSLRWDPAPGAAAPSPAPGAAAPGPPAPDSRVPGSHSRATGTRAPVSPELRALEATVAGSRRSSTDRRGLGSTPGRQTASAGQTRFTRASPAAQPQDMDCSPPMGAIVLPPLHQCDSMDADDPEPETAQPAVSGAQPMDVSAPQLSEDIRDELMHWMDAHTALSIPHRGDALARLYAAQPHDFAAQPLPQHIYAALQAIDEAETQRQQTVDPPMRRRSPSPAVPPGFEASAAARTAVTAAMTGLRRSFFFSFAEDGRALSIDFSFAGGAFTAVSVYAPCVAAQRAAYFTHTLLPSLPTDRQLLVGGDFNCVAGQLDVLGPDSSVLGRTTGYYDGLRIAETDRQLFDIWRDRYPDRQTFTHAGSQSSARLDRWLVSEQLRRWISTAPDALDQTAGYPGDHQGVTLSLTAPGGTYFGRAAWRMPLHLLDDEGFCTEIADVITAYLQDHPTSELLSRGQRWVHLKRHLRLRATTAALRTARARRQALRALEMDSRTAQAQYEANPADAASLLAWRQAHHLLQQLNAAASHSAAVQAGVVWQHFAVGLEYGGFGVGTPRLIAW</sequence>
<dbReference type="Gene3D" id="3.60.10.10">
    <property type="entry name" value="Endonuclease/exonuclease/phosphatase"/>
    <property type="match status" value="1"/>
</dbReference>
<dbReference type="Pfam" id="PF03372">
    <property type="entry name" value="Exo_endo_phos"/>
    <property type="match status" value="1"/>
</dbReference>
<accession>A0ABP1FJI8</accession>
<dbReference type="SUPFAM" id="SSF56219">
    <property type="entry name" value="DNase I-like"/>
    <property type="match status" value="1"/>
</dbReference>
<comment type="caution">
    <text evidence="3">The sequence shown here is derived from an EMBL/GenBank/DDBJ whole genome shotgun (WGS) entry which is preliminary data.</text>
</comment>
<organism evidence="3 4">
    <name type="scientific">Coccomyxa viridis</name>
    <dbReference type="NCBI Taxonomy" id="1274662"/>
    <lineage>
        <taxon>Eukaryota</taxon>
        <taxon>Viridiplantae</taxon>
        <taxon>Chlorophyta</taxon>
        <taxon>core chlorophytes</taxon>
        <taxon>Trebouxiophyceae</taxon>
        <taxon>Trebouxiophyceae incertae sedis</taxon>
        <taxon>Coccomyxaceae</taxon>
        <taxon>Coccomyxa</taxon>
    </lineage>
</organism>
<feature type="compositionally biased region" description="Basic residues" evidence="1">
    <location>
        <begin position="171"/>
        <end position="182"/>
    </location>
</feature>
<evidence type="ECO:0000256" key="1">
    <source>
        <dbReference type="SAM" id="MobiDB-lite"/>
    </source>
</evidence>
<reference evidence="3 4" key="1">
    <citation type="submission" date="2024-06" db="EMBL/GenBank/DDBJ databases">
        <authorList>
            <person name="Kraege A."/>
            <person name="Thomma B."/>
        </authorList>
    </citation>
    <scope>NUCLEOTIDE SEQUENCE [LARGE SCALE GENOMIC DNA]</scope>
</reference>
<dbReference type="EMBL" id="CAXHTA020000003">
    <property type="protein sequence ID" value="CAL5220135.1"/>
    <property type="molecule type" value="Genomic_DNA"/>
</dbReference>
<feature type="region of interest" description="Disordered" evidence="1">
    <location>
        <begin position="143"/>
        <end position="315"/>
    </location>
</feature>
<evidence type="ECO:0000313" key="3">
    <source>
        <dbReference type="EMBL" id="CAL5220135.1"/>
    </source>
</evidence>
<evidence type="ECO:0000313" key="4">
    <source>
        <dbReference type="Proteomes" id="UP001497392"/>
    </source>
</evidence>
<dbReference type="Proteomes" id="UP001497392">
    <property type="component" value="Unassembled WGS sequence"/>
</dbReference>
<feature type="compositionally biased region" description="Low complexity" evidence="1">
    <location>
        <begin position="224"/>
        <end position="239"/>
    </location>
</feature>
<feature type="compositionally biased region" description="Low complexity" evidence="1">
    <location>
        <begin position="183"/>
        <end position="200"/>
    </location>
</feature>
<feature type="compositionally biased region" description="Polar residues" evidence="1">
    <location>
        <begin position="291"/>
        <end position="304"/>
    </location>
</feature>
<keyword evidence="4" id="KW-1185">Reference proteome</keyword>
<dbReference type="InterPro" id="IPR005135">
    <property type="entry name" value="Endo/exonuclease/phosphatase"/>
</dbReference>
<dbReference type="InterPro" id="IPR036691">
    <property type="entry name" value="Endo/exonu/phosph_ase_sf"/>
</dbReference>
<evidence type="ECO:0000259" key="2">
    <source>
        <dbReference type="Pfam" id="PF03372"/>
    </source>
</evidence>